<evidence type="ECO:0000313" key="1">
    <source>
        <dbReference type="EMBL" id="ORY39945.1"/>
    </source>
</evidence>
<comment type="caution">
    <text evidence="1">The sequence shown here is derived from an EMBL/GenBank/DDBJ whole genome shotgun (WGS) entry which is preliminary data.</text>
</comment>
<dbReference type="AlphaFoldDB" id="A0A1Y2C0V8"/>
<accession>A0A1Y2C0V8</accession>
<gene>
    <name evidence="1" type="ORF">BCR33DRAFT_829041</name>
</gene>
<organism evidence="1 2">
    <name type="scientific">Rhizoclosmatium globosum</name>
    <dbReference type="NCBI Taxonomy" id="329046"/>
    <lineage>
        <taxon>Eukaryota</taxon>
        <taxon>Fungi</taxon>
        <taxon>Fungi incertae sedis</taxon>
        <taxon>Chytridiomycota</taxon>
        <taxon>Chytridiomycota incertae sedis</taxon>
        <taxon>Chytridiomycetes</taxon>
        <taxon>Chytridiales</taxon>
        <taxon>Chytriomycetaceae</taxon>
        <taxon>Rhizoclosmatium</taxon>
    </lineage>
</organism>
<name>A0A1Y2C0V8_9FUNG</name>
<dbReference type="Proteomes" id="UP000193642">
    <property type="component" value="Unassembled WGS sequence"/>
</dbReference>
<keyword evidence="2" id="KW-1185">Reference proteome</keyword>
<sequence length="449" mass="51340">MTEGTHTALAKTLKIIFGMLLHSANESEVMTMLTSLKWNGWTVADTLYILAHTILNDRLCDYTRSIFWLLLSLGFHLSGNETLLLSAYCIYIRGTKPSLNPRVFFDNVTEKTTILRSLQESTNPAIDVLQQRNDIFYASKILKLMTSRSQTVTKHPLYHTIIRSLYEFVLELKVRALKITKASQSLVQFEFNSEDKTLLASVDTLLSSQFVCDGLDFIIQTVEKSTKVLQENRTNRSSLELARIFCEVSFSIRILEQSRMLNTCLVYETKERDNENQSTACIKSLASFMSSESVNASCPYSTPLLDQSSHYLENIMGDPRYWKLIPFCMKLLDKRDVAILIPMDSSVDLMESITTPQSRMLRTLISIMHHTTEVLNMFLNDYKDRNRYQRARSAVPLKLNAPASGDTERASWSAQSSDLYLQNEMNNLNRVSIEHFIGNGLHHTLFDLC</sequence>
<proteinExistence type="predicted"/>
<protein>
    <submittedName>
        <fullName evidence="1">Uncharacterized protein</fullName>
    </submittedName>
</protein>
<reference evidence="1 2" key="1">
    <citation type="submission" date="2016-07" db="EMBL/GenBank/DDBJ databases">
        <title>Pervasive Adenine N6-methylation of Active Genes in Fungi.</title>
        <authorList>
            <consortium name="DOE Joint Genome Institute"/>
            <person name="Mondo S.J."/>
            <person name="Dannebaum R.O."/>
            <person name="Kuo R.C."/>
            <person name="Labutti K."/>
            <person name="Haridas S."/>
            <person name="Kuo A."/>
            <person name="Salamov A."/>
            <person name="Ahrendt S.R."/>
            <person name="Lipzen A."/>
            <person name="Sullivan W."/>
            <person name="Andreopoulos W.B."/>
            <person name="Clum A."/>
            <person name="Lindquist E."/>
            <person name="Daum C."/>
            <person name="Ramamoorthy G.K."/>
            <person name="Gryganskyi A."/>
            <person name="Culley D."/>
            <person name="Magnuson J.K."/>
            <person name="James T.Y."/>
            <person name="O'Malley M.A."/>
            <person name="Stajich J.E."/>
            <person name="Spatafora J.W."/>
            <person name="Visel A."/>
            <person name="Grigoriev I.V."/>
        </authorList>
    </citation>
    <scope>NUCLEOTIDE SEQUENCE [LARGE SCALE GENOMIC DNA]</scope>
    <source>
        <strain evidence="1 2">JEL800</strain>
    </source>
</reference>
<dbReference type="EMBL" id="MCGO01000037">
    <property type="protein sequence ID" value="ORY39945.1"/>
    <property type="molecule type" value="Genomic_DNA"/>
</dbReference>
<evidence type="ECO:0000313" key="2">
    <source>
        <dbReference type="Proteomes" id="UP000193642"/>
    </source>
</evidence>